<feature type="region of interest" description="Disordered" evidence="1">
    <location>
        <begin position="22"/>
        <end position="50"/>
    </location>
</feature>
<evidence type="ECO:0000313" key="3">
    <source>
        <dbReference type="Proteomes" id="UP001305652"/>
    </source>
</evidence>
<evidence type="ECO:0000256" key="1">
    <source>
        <dbReference type="SAM" id="MobiDB-lite"/>
    </source>
</evidence>
<proteinExistence type="predicted"/>
<evidence type="ECO:0000313" key="2">
    <source>
        <dbReference type="EMBL" id="WOX56971.1"/>
    </source>
</evidence>
<dbReference type="EMBL" id="CP137642">
    <property type="protein sequence ID" value="WOX56971.1"/>
    <property type="molecule type" value="Genomic_DNA"/>
</dbReference>
<protein>
    <submittedName>
        <fullName evidence="2">Uncharacterized protein</fullName>
    </submittedName>
</protein>
<reference evidence="2 3" key="1">
    <citation type="submission" date="2023-10" db="EMBL/GenBank/DDBJ databases">
        <title>The complete genome sequence of Methanoculleus receptaculi DSM 18860.</title>
        <authorList>
            <person name="Lai S.-J."/>
            <person name="You Y.-T."/>
            <person name="Chen S.-C."/>
        </authorList>
    </citation>
    <scope>NUCLEOTIDE SEQUENCE [LARGE SCALE GENOMIC DNA]</scope>
    <source>
        <strain evidence="2 3">DSM 18860</strain>
    </source>
</reference>
<keyword evidence="3" id="KW-1185">Reference proteome</keyword>
<dbReference type="Proteomes" id="UP001305652">
    <property type="component" value="Chromosome"/>
</dbReference>
<sequence>MSTARRLVPGAPERLVVQADEREVLRGFRGPEQAGKDDDPKAPSSREQSPVFKHRVVRVVDERYRFPVPSINLTETGYSRRIKEVFLRAPAEI</sequence>
<name>A0AAX4FUZ8_9EURY</name>
<dbReference type="KEGG" id="mrc:R6Y96_06535"/>
<organism evidence="2 3">
    <name type="scientific">Methanoculleus receptaculi</name>
    <dbReference type="NCBI Taxonomy" id="394967"/>
    <lineage>
        <taxon>Archaea</taxon>
        <taxon>Methanobacteriati</taxon>
        <taxon>Methanobacteriota</taxon>
        <taxon>Stenosarchaea group</taxon>
        <taxon>Methanomicrobia</taxon>
        <taxon>Methanomicrobiales</taxon>
        <taxon>Methanomicrobiaceae</taxon>
        <taxon>Methanoculleus</taxon>
    </lineage>
</organism>
<gene>
    <name evidence="2" type="ORF">R6Y96_06535</name>
</gene>
<dbReference type="GeneID" id="85732798"/>
<dbReference type="RefSeq" id="WP_318620442.1">
    <property type="nucleotide sequence ID" value="NZ_CP137642.1"/>
</dbReference>
<accession>A0AAX4FUZ8</accession>
<dbReference type="AlphaFoldDB" id="A0AAX4FUZ8"/>